<comment type="caution">
    <text evidence="1">The sequence shown here is derived from an EMBL/GenBank/DDBJ whole genome shotgun (WGS) entry which is preliminary data.</text>
</comment>
<protein>
    <submittedName>
        <fullName evidence="1">DUF739 domain-containing protein</fullName>
    </submittedName>
</protein>
<keyword evidence="2" id="KW-1185">Reference proteome</keyword>
<dbReference type="Proteomes" id="UP000461754">
    <property type="component" value="Unassembled WGS sequence"/>
</dbReference>
<reference evidence="1 2" key="1">
    <citation type="submission" date="2019-08" db="EMBL/GenBank/DDBJ databases">
        <title>In-depth cultivation of the pig gut microbiome towards novel bacterial diversity and tailored functional studies.</title>
        <authorList>
            <person name="Wylensek D."/>
            <person name="Hitch T.C.A."/>
            <person name="Clavel T."/>
        </authorList>
    </citation>
    <scope>NUCLEOTIDE SEQUENCE [LARGE SCALE GENOMIC DNA]</scope>
    <source>
        <strain evidence="1 2">RF-744-FAT-4</strain>
    </source>
</reference>
<accession>A0A7X2NFZ2</accession>
<organism evidence="1 2">
    <name type="scientific">Pseudoramibacter porci</name>
    <dbReference type="NCBI Taxonomy" id="2606631"/>
    <lineage>
        <taxon>Bacteria</taxon>
        <taxon>Bacillati</taxon>
        <taxon>Bacillota</taxon>
        <taxon>Clostridia</taxon>
        <taxon>Eubacteriales</taxon>
        <taxon>Eubacteriaceae</taxon>
        <taxon>Pseudoramibacter</taxon>
    </lineage>
</organism>
<dbReference type="EMBL" id="VUMO01000005">
    <property type="protein sequence ID" value="MSS19743.1"/>
    <property type="molecule type" value="Genomic_DNA"/>
</dbReference>
<name>A0A7X2NFZ2_9FIRM</name>
<sequence length="64" mass="7454">MVDTIQLRKIMKEQGYRDDDLADAIGLTSSEFARRMSESVFGTDEIEKMIEILKIEHPESIFFK</sequence>
<proteinExistence type="predicted"/>
<evidence type="ECO:0000313" key="1">
    <source>
        <dbReference type="EMBL" id="MSS19743.1"/>
    </source>
</evidence>
<gene>
    <name evidence="1" type="ORF">FYJ52_04910</name>
</gene>
<dbReference type="RefSeq" id="WP_154576148.1">
    <property type="nucleotide sequence ID" value="NZ_VUMO01000005.1"/>
</dbReference>
<dbReference type="AlphaFoldDB" id="A0A7X2NFZ2"/>
<evidence type="ECO:0000313" key="2">
    <source>
        <dbReference type="Proteomes" id="UP000461754"/>
    </source>
</evidence>